<keyword evidence="4" id="KW-1185">Reference proteome</keyword>
<feature type="coiled-coil region" evidence="1">
    <location>
        <begin position="253"/>
        <end position="328"/>
    </location>
</feature>
<reference evidence="5" key="1">
    <citation type="submission" date="2025-08" db="UniProtKB">
        <authorList>
            <consortium name="RefSeq"/>
        </authorList>
    </citation>
    <scope>IDENTIFICATION</scope>
</reference>
<dbReference type="Pfam" id="PF00147">
    <property type="entry name" value="Fibrinogen_C"/>
    <property type="match status" value="1"/>
</dbReference>
<dbReference type="RefSeq" id="XP_005112197.2">
    <property type="nucleotide sequence ID" value="XM_005112140.3"/>
</dbReference>
<gene>
    <name evidence="5" type="primary">LOC101864580</name>
</gene>
<evidence type="ECO:0000256" key="2">
    <source>
        <dbReference type="SAM" id="SignalP"/>
    </source>
</evidence>
<organism evidence="4 5">
    <name type="scientific">Aplysia californica</name>
    <name type="common">California sea hare</name>
    <dbReference type="NCBI Taxonomy" id="6500"/>
    <lineage>
        <taxon>Eukaryota</taxon>
        <taxon>Metazoa</taxon>
        <taxon>Spiralia</taxon>
        <taxon>Lophotrochozoa</taxon>
        <taxon>Mollusca</taxon>
        <taxon>Gastropoda</taxon>
        <taxon>Heterobranchia</taxon>
        <taxon>Euthyneura</taxon>
        <taxon>Tectipleura</taxon>
        <taxon>Aplysiida</taxon>
        <taxon>Aplysioidea</taxon>
        <taxon>Aplysiidae</taxon>
        <taxon>Aplysia</taxon>
    </lineage>
</organism>
<dbReference type="Proteomes" id="UP000694888">
    <property type="component" value="Unplaced"/>
</dbReference>
<sequence length="554" mass="62529">MRPALLSGCLVLAAALLLSVDALVLKVSTDQVEVGKTKNVSLACVGSQHLSDISEVIMVRILKKDVTGWTTAAERGGAGTGVTTTGDDDVIAEASKANSYLRLTWPVATNDTIGQYRCDVIGWTSQMSVSWQKSLPIFISRKSNVTLQALSQVVEENTESLQRLGSQTQTIMDNFTTSAAHSRRECLRHTRHMLHNLTARLNALETRVDSRWESQLQALGRVAEQEKRQCPDHNLAHIGQVLEQIVVIIEQGKQEFLQQKDEAIENVKATVEQHRRELLQQKEDVLESVSATVEQSKTEILQQKEDILDSINAARREFLQQKDDIQENVTAIAQAFEASLESRLEARKIQQQPRTCAEAQGHGHRPVVTLFHGVTVVCDTETDGGGWVVIQRRASRDVSFFRGWTDYKYGFGNFSTNFWLGLEKIHQLTNMRRHELRIDFTFKGKDYHAIYGNFSLSGESDDYKIHISGFSGNVEDNMDFHNGQAFTTKDRDNDSSESRNCAREFHGGWWYNDCHRVNLNGLWRSTESSSGMNWKSVTKYNDSVSFSEMKIRPK</sequence>
<dbReference type="GeneID" id="101864580"/>
<protein>
    <submittedName>
        <fullName evidence="5">Fibrinogen C domain-containing protein 1</fullName>
    </submittedName>
</protein>
<keyword evidence="1" id="KW-0175">Coiled coil</keyword>
<keyword evidence="2" id="KW-0732">Signal</keyword>
<dbReference type="PANTHER" id="PTHR19143:SF458">
    <property type="entry name" value="FIBRINOGEN C-TERMINAL DOMAIN-CONTAINING PROTEIN-RELATED"/>
    <property type="match status" value="1"/>
</dbReference>
<dbReference type="CDD" id="cd00087">
    <property type="entry name" value="FReD"/>
    <property type="match status" value="1"/>
</dbReference>
<evidence type="ECO:0000313" key="5">
    <source>
        <dbReference type="RefSeq" id="XP_005112197.2"/>
    </source>
</evidence>
<evidence type="ECO:0000256" key="1">
    <source>
        <dbReference type="SAM" id="Coils"/>
    </source>
</evidence>
<feature type="signal peptide" evidence="2">
    <location>
        <begin position="1"/>
        <end position="22"/>
    </location>
</feature>
<dbReference type="InterPro" id="IPR036056">
    <property type="entry name" value="Fibrinogen-like_C"/>
</dbReference>
<feature type="chain" id="PRO_5047397104" evidence="2">
    <location>
        <begin position="23"/>
        <end position="554"/>
    </location>
</feature>
<evidence type="ECO:0000313" key="4">
    <source>
        <dbReference type="Proteomes" id="UP000694888"/>
    </source>
</evidence>
<dbReference type="InterPro" id="IPR014716">
    <property type="entry name" value="Fibrinogen_a/b/g_C_1"/>
</dbReference>
<dbReference type="Gene3D" id="3.90.215.10">
    <property type="entry name" value="Gamma Fibrinogen, chain A, domain 1"/>
    <property type="match status" value="1"/>
</dbReference>
<feature type="domain" description="Fibrinogen C-terminal" evidence="3">
    <location>
        <begin position="347"/>
        <end position="554"/>
    </location>
</feature>
<dbReference type="InterPro" id="IPR050373">
    <property type="entry name" value="Fibrinogen_C-term_domain"/>
</dbReference>
<dbReference type="PROSITE" id="PS51406">
    <property type="entry name" value="FIBRINOGEN_C_2"/>
    <property type="match status" value="1"/>
</dbReference>
<dbReference type="SUPFAM" id="SSF56496">
    <property type="entry name" value="Fibrinogen C-terminal domain-like"/>
    <property type="match status" value="1"/>
</dbReference>
<dbReference type="PANTHER" id="PTHR19143">
    <property type="entry name" value="FIBRINOGEN/TENASCIN/ANGIOPOEITIN"/>
    <property type="match status" value="1"/>
</dbReference>
<dbReference type="SMART" id="SM00186">
    <property type="entry name" value="FBG"/>
    <property type="match status" value="1"/>
</dbReference>
<accession>A0ABM0K9L5</accession>
<name>A0ABM0K9L5_APLCA</name>
<dbReference type="InterPro" id="IPR002181">
    <property type="entry name" value="Fibrinogen_a/b/g_C_dom"/>
</dbReference>
<evidence type="ECO:0000259" key="3">
    <source>
        <dbReference type="PROSITE" id="PS51406"/>
    </source>
</evidence>
<proteinExistence type="predicted"/>